<sequence length="451" mass="50640">MFSMLDRKIGIRQFDRSTLADLLQGSGPERAMTLGRWLESESFAGNLTAVWSLDQWGNHGFLPNLLTGSDSAITDLLAWSKVYLQGIGPLTGIMRVMTGIELQRVFESHPPIDLCVESLAPIIAICAGEVLARYGASASEQLLATSTVSNTLSFSLFRAQFVAPALERDEVVRRWRAVQSGSLDQEYDRITGLVIEMTDNAIRLLFQRDRWGKSYHYNRTFDFGEARSLSMSDLRHVIPAPVSRLFPDVFWEHLEELGAEQLVDMLDKIGPVLERTRDDTSASDRAELLAKLISRTNPEIDNQLELARPMLASLPEIGLWLAKYVADQSPGKLLSVNKGVGWKLAARLSNRFDPLTLPSADLTWQELQLGASSADMSERKRPSYRAVEIFSGHTVSRQTAHLSTLVEPAEKVTRRRSSRSKIQSPQEILAHAEQNLEEVLYTLQKLRRSKY</sequence>
<evidence type="ECO:0000313" key="1">
    <source>
        <dbReference type="EMBL" id="GAA10126.1"/>
    </source>
</evidence>
<protein>
    <submittedName>
        <fullName evidence="1">Uncharacterized protein</fullName>
    </submittedName>
</protein>
<accession>F7VID1</accession>
<reference evidence="1 2" key="1">
    <citation type="journal article" date="2011" name="Biochem. Biophys. Res. Commun.">
        <title>Increased number of Arginine-based salt bridges contributes to the thermotolerance of thermotolerant acetic acid bacteria, Acetobacter tropicalis SKU1100.</title>
        <authorList>
            <person name="Matsutani M."/>
            <person name="Hirakawa H."/>
            <person name="Nishikura M."/>
            <person name="Soemphol W."/>
            <person name="Ali I.A.I."/>
            <person name="Yakushi T."/>
            <person name="Matsushita K."/>
        </authorList>
    </citation>
    <scope>NUCLEOTIDE SEQUENCE [LARGE SCALE GENOMIC DNA]</scope>
    <source>
        <strain evidence="1 2">NBRC 101654</strain>
    </source>
</reference>
<dbReference type="Proteomes" id="UP000004319">
    <property type="component" value="Unassembled WGS sequence"/>
</dbReference>
<name>F7VID1_9PROT</name>
<organism evidence="1 2">
    <name type="scientific">Acetobacter tropicalis NBRC 101654</name>
    <dbReference type="NCBI Taxonomy" id="749388"/>
    <lineage>
        <taxon>Bacteria</taxon>
        <taxon>Pseudomonadati</taxon>
        <taxon>Pseudomonadota</taxon>
        <taxon>Alphaproteobacteria</taxon>
        <taxon>Acetobacterales</taxon>
        <taxon>Acetobacteraceae</taxon>
        <taxon>Acetobacter</taxon>
    </lineage>
</organism>
<evidence type="ECO:0000313" key="2">
    <source>
        <dbReference type="Proteomes" id="UP000004319"/>
    </source>
</evidence>
<comment type="caution">
    <text evidence="1">The sequence shown here is derived from an EMBL/GenBank/DDBJ whole genome shotgun (WGS) entry which is preliminary data.</text>
</comment>
<dbReference type="EMBL" id="BABS01000169">
    <property type="protein sequence ID" value="GAA10126.1"/>
    <property type="molecule type" value="Genomic_DNA"/>
</dbReference>
<gene>
    <name evidence="1" type="ORF">ATPR_3130</name>
</gene>
<proteinExistence type="predicted"/>
<dbReference type="AlphaFoldDB" id="F7VID1"/>